<dbReference type="Pfam" id="PF26639">
    <property type="entry name" value="Het-6_barrel"/>
    <property type="match status" value="1"/>
</dbReference>
<evidence type="ECO:0000256" key="1">
    <source>
        <dbReference type="SAM" id="MobiDB-lite"/>
    </source>
</evidence>
<feature type="region of interest" description="Disordered" evidence="1">
    <location>
        <begin position="563"/>
        <end position="582"/>
    </location>
</feature>
<dbReference type="Pfam" id="PF06985">
    <property type="entry name" value="HET"/>
    <property type="match status" value="1"/>
</dbReference>
<comment type="caution">
    <text evidence="3">The sequence shown here is derived from an EMBL/GenBank/DDBJ whole genome shotgun (WGS) entry which is preliminary data.</text>
</comment>
<dbReference type="EMBL" id="JAFJYH010000115">
    <property type="protein sequence ID" value="KAG4419007.1"/>
    <property type="molecule type" value="Genomic_DNA"/>
</dbReference>
<dbReference type="OrthoDB" id="2157530at2759"/>
<keyword evidence="4" id="KW-1185">Reference proteome</keyword>
<evidence type="ECO:0000313" key="4">
    <source>
        <dbReference type="Proteomes" id="UP000664132"/>
    </source>
</evidence>
<organism evidence="3 4">
    <name type="scientific">Cadophora malorum</name>
    <dbReference type="NCBI Taxonomy" id="108018"/>
    <lineage>
        <taxon>Eukaryota</taxon>
        <taxon>Fungi</taxon>
        <taxon>Dikarya</taxon>
        <taxon>Ascomycota</taxon>
        <taxon>Pezizomycotina</taxon>
        <taxon>Leotiomycetes</taxon>
        <taxon>Helotiales</taxon>
        <taxon>Ploettnerulaceae</taxon>
        <taxon>Cadophora</taxon>
    </lineage>
</organism>
<evidence type="ECO:0000259" key="2">
    <source>
        <dbReference type="Pfam" id="PF06985"/>
    </source>
</evidence>
<sequence>MSGSRITPGMWVGPPDANHPFLHVRLLDTTREFQSEELERPLFKYDRNMVDGREIRVLRVKPAEHIRNNLKCTIEYLSLDDDPEFEALSYTWGSPFNPKAPNSPADSDDSLPIEDLDLRFGQPRSYPLYIDEKLFWIGESLDSALRHVRGHVQYETSDLVIWVDAVSIDQNHEDEKNWQVQQMRRIYSQASTVIIWLGPSAEDSDMAMEALHSMMRCKLQESTFTADTPMPLSQGRPAVKDEHDDQIVMASFAKMFGKVTATDDEIPAFPIKAVSALLARAWWGRIWVLQELAVAKRVTVVCGPKVMKWNGDFVFGTFLNSWDAYVKEYGRPVRMVDHRPWTMLDTRLYLQTLQDLTAKRPEEGRDNISDSNPVDKDKELLAELKGRLSLKELLVDAAQASLETTMPHDRIYALLGLASDSKELNIPINYGITYHEVFMFVPAIYIRAGDLWFLTYCDQDPASVLPGIRTWIPDWTKSHGYETIASNKSFRRWNASKDQRTGQEYQYVWENEDEYPRLSLEGVVVDTIAWISEKRPQMSQNDLSPEGKAVILEWISGVLEPEPDTKSISGSDKHSLGKTLKHRSKALRTSAQYWTERFKHRPKHSGDLKVHDDRRSDHKHVCWSLVAGLPPLPSEDQDKDKKERRLLTEQAMDALLDPNQESIDEASKHRATCFFHRVMNMTYNRRAFRTASGWVGLGSEYIARGDKVVIFLGAQTPFVIRESGLRDERMAHKLVGEAYVDGIMDGESFDGNQVVEGILLE</sequence>
<gene>
    <name evidence="3" type="ORF">IFR04_007868</name>
</gene>
<dbReference type="InterPro" id="IPR010730">
    <property type="entry name" value="HET"/>
</dbReference>
<proteinExistence type="predicted"/>
<protein>
    <recommendedName>
        <fullName evidence="2">Heterokaryon incompatibility domain-containing protein</fullName>
    </recommendedName>
</protein>
<feature type="domain" description="Heterokaryon incompatibility" evidence="2">
    <location>
        <begin position="85"/>
        <end position="291"/>
    </location>
</feature>
<evidence type="ECO:0000313" key="3">
    <source>
        <dbReference type="EMBL" id="KAG4419007.1"/>
    </source>
</evidence>
<dbReference type="PANTHER" id="PTHR24148">
    <property type="entry name" value="ANKYRIN REPEAT DOMAIN-CONTAINING PROTEIN 39 HOMOLOG-RELATED"/>
    <property type="match status" value="1"/>
</dbReference>
<name>A0A8H7W899_9HELO</name>
<accession>A0A8H7W899</accession>
<dbReference type="AlphaFoldDB" id="A0A8H7W899"/>
<dbReference type="PANTHER" id="PTHR24148:SF73">
    <property type="entry name" value="HET DOMAIN PROTEIN (AFU_ORTHOLOGUE AFUA_8G01020)"/>
    <property type="match status" value="1"/>
</dbReference>
<dbReference type="Proteomes" id="UP000664132">
    <property type="component" value="Unassembled WGS sequence"/>
</dbReference>
<reference evidence="3" key="1">
    <citation type="submission" date="2021-02" db="EMBL/GenBank/DDBJ databases">
        <title>Genome sequence Cadophora malorum strain M34.</title>
        <authorList>
            <person name="Stefanovic E."/>
            <person name="Vu D."/>
            <person name="Scully C."/>
            <person name="Dijksterhuis J."/>
            <person name="Roader J."/>
            <person name="Houbraken J."/>
        </authorList>
    </citation>
    <scope>NUCLEOTIDE SEQUENCE</scope>
    <source>
        <strain evidence="3">M34</strain>
    </source>
</reference>
<dbReference type="InterPro" id="IPR052895">
    <property type="entry name" value="HetReg/Transcr_Mod"/>
</dbReference>